<organism evidence="1">
    <name type="scientific">Timema shepardi</name>
    <name type="common">Walking stick</name>
    <dbReference type="NCBI Taxonomy" id="629360"/>
    <lineage>
        <taxon>Eukaryota</taxon>
        <taxon>Metazoa</taxon>
        <taxon>Ecdysozoa</taxon>
        <taxon>Arthropoda</taxon>
        <taxon>Hexapoda</taxon>
        <taxon>Insecta</taxon>
        <taxon>Pterygota</taxon>
        <taxon>Neoptera</taxon>
        <taxon>Polyneoptera</taxon>
        <taxon>Phasmatodea</taxon>
        <taxon>Timematodea</taxon>
        <taxon>Timematoidea</taxon>
        <taxon>Timematidae</taxon>
        <taxon>Timema</taxon>
    </lineage>
</organism>
<dbReference type="AlphaFoldDB" id="A0A7R9B717"/>
<protein>
    <submittedName>
        <fullName evidence="1">Uncharacterized protein</fullName>
    </submittedName>
</protein>
<proteinExistence type="predicted"/>
<evidence type="ECO:0000313" key="1">
    <source>
        <dbReference type="EMBL" id="CAD7267388.1"/>
    </source>
</evidence>
<gene>
    <name evidence="1" type="ORF">TSIB3V08_LOCUS11395</name>
</gene>
<reference evidence="1" key="1">
    <citation type="submission" date="2020-11" db="EMBL/GenBank/DDBJ databases">
        <authorList>
            <person name="Tran Van P."/>
        </authorList>
    </citation>
    <scope>NUCLEOTIDE SEQUENCE</scope>
</reference>
<dbReference type="EMBL" id="OC009084">
    <property type="protein sequence ID" value="CAD7267388.1"/>
    <property type="molecule type" value="Genomic_DNA"/>
</dbReference>
<sequence>MKGRTSPRWSRPIASQGSGCQLGLPNEAALIGRGQERARLQLAGQNSALKHTVTSGVNIIISDNVASLTSGLPEASATNPATHKYVMVTVRGTNAASASELGSGGHVIGNRESWPKHQSCKWFLLFAVLALASGSTGKQLPILQLTETTPVTVHLYTPESPSTTTDLTVSNNSSFTCFSIKVRHPRLDERSLPPRLRWSRTTTRMTSDEIFDPRYGADYVDMGSYTDDDADVDDTGFTDDDAFVAHERPRVPRASASLVGGPISAQLTLEAYSGRNGLCKIVMGPRVTATRKLPIGLTCDIHPTTRLRQFAAVRIEVRVSQRINPAQESSTRVDYLHETCVVRAQWSSRVHTCETTTVTLCSSEGLEGPVLGWRILC</sequence>
<name>A0A7R9B717_TIMSH</name>
<accession>A0A7R9B717</accession>